<keyword evidence="5 10" id="KW-0808">Transferase</keyword>
<dbReference type="InterPro" id="IPR035996">
    <property type="entry name" value="4pyrrol_Methylase_sf"/>
</dbReference>
<dbReference type="Gene3D" id="3.40.1010.10">
    <property type="entry name" value="Cobalt-precorrin-4 Transmethylase, Domain 1"/>
    <property type="match status" value="1"/>
</dbReference>
<dbReference type="NCBIfam" id="NF004790">
    <property type="entry name" value="PRK06136.1"/>
    <property type="match status" value="1"/>
</dbReference>
<comment type="pathway">
    <text evidence="9">Cofactor biosynthesis; adenosylcobalamin biosynthesis; precorrin-2 from uroporphyrinogen III: step 1/1.</text>
</comment>
<evidence type="ECO:0000256" key="1">
    <source>
        <dbReference type="ARBA" id="ARBA00005879"/>
    </source>
</evidence>
<evidence type="ECO:0000256" key="11">
    <source>
        <dbReference type="SAM" id="MobiDB-lite"/>
    </source>
</evidence>
<dbReference type="PROSITE" id="PS00840">
    <property type="entry name" value="SUMT_2"/>
    <property type="match status" value="1"/>
</dbReference>
<comment type="pathway">
    <text evidence="8">Porphyrin-containing compound metabolism; siroheme biosynthesis; precorrin-2 from uroporphyrinogen III: step 1/1.</text>
</comment>
<dbReference type="Gene3D" id="3.30.950.10">
    <property type="entry name" value="Methyltransferase, Cobalt-precorrin-4 Transmethylase, Domain 2"/>
    <property type="match status" value="1"/>
</dbReference>
<dbReference type="RefSeq" id="WP_194539211.1">
    <property type="nucleotide sequence ID" value="NZ_JACEFB010000013.1"/>
</dbReference>
<evidence type="ECO:0000313" key="15">
    <source>
        <dbReference type="Proteomes" id="UP000542342"/>
    </source>
</evidence>
<dbReference type="GO" id="GO:0032259">
    <property type="term" value="P:methylation"/>
    <property type="evidence" value="ECO:0007669"/>
    <property type="project" value="UniProtKB-KW"/>
</dbReference>
<dbReference type="PANTHER" id="PTHR45790:SF3">
    <property type="entry name" value="S-ADENOSYL-L-METHIONINE-DEPENDENT UROPORPHYRINOGEN III METHYLTRANSFERASE, CHLOROPLASTIC"/>
    <property type="match status" value="1"/>
</dbReference>
<dbReference type="InterPro" id="IPR050161">
    <property type="entry name" value="Siro_Cobalamin_biosynth"/>
</dbReference>
<dbReference type="GO" id="GO:0019354">
    <property type="term" value="P:siroheme biosynthetic process"/>
    <property type="evidence" value="ECO:0007669"/>
    <property type="project" value="InterPro"/>
</dbReference>
<keyword evidence="3" id="KW-0169">Cobalamin biosynthesis</keyword>
<sequence length="534" mass="57939">MEGRVYLVGAGPGSPDLLTLRAAELLQQADVILYDQLVPVRILDWANPQAERICVGDLPGKHAEKASQIQQRMVAAARQGKRVLRLKGGDPLVFGRGGEEIAALRAAGVPYEVVPGVTAALAAGAYLEIPLTHRHFASALAFVTGHEAPDKAEPPINWRALAQFPGTLAIYMGLCRLPQIVAALLEHGLSPDTPAAVVSRASWGDQRCVFARLADLDQARRQAGLESPAVILIGPAVGQRTPQPWSEQRPLFGQSVLVTRPRHQAAGLIRRLEQLGAIVHHWPAVAIREPEDFSELDAALDALAQGRWDWLVFTSVNGVHGLLRRLWHKGGDLRTLSKVQLAAIGPKTADALHEYHLRADLVPEQTFSSEGLAAALGPRVAGQRVLLARADRGRELLREELLRSAAEVRQVTVYRQTDDEPPSPQLLQALRQGNIRWITLTSSNIARRVLAFCDSPIRQRIRQGEIGLVAISPETGSVVRAAGLPVAAEAEVYTEEGLIAALIDCVRKHRGIPADSPKAVPTEPKVENAPKEEE</sequence>
<evidence type="ECO:0000256" key="3">
    <source>
        <dbReference type="ARBA" id="ARBA00022573"/>
    </source>
</evidence>
<dbReference type="Pfam" id="PF00590">
    <property type="entry name" value="TP_methylase"/>
    <property type="match status" value="1"/>
</dbReference>
<dbReference type="Proteomes" id="UP000542342">
    <property type="component" value="Unassembled WGS sequence"/>
</dbReference>
<evidence type="ECO:0000256" key="4">
    <source>
        <dbReference type="ARBA" id="ARBA00022603"/>
    </source>
</evidence>
<dbReference type="InterPro" id="IPR014777">
    <property type="entry name" value="4pyrrole_Mease_sub1"/>
</dbReference>
<dbReference type="InterPro" id="IPR006366">
    <property type="entry name" value="CobA/CysG_C"/>
</dbReference>
<reference evidence="14 15" key="1">
    <citation type="submission" date="2020-07" db="EMBL/GenBank/DDBJ databases">
        <title>Thermogemmata thermophila gen. nov., sp. nov., a novel moderate thermophilic planctomycete from a Kamchatka hot spring.</title>
        <authorList>
            <person name="Elcheninov A.G."/>
            <person name="Podosokorskaya O.A."/>
            <person name="Kovaleva O.L."/>
            <person name="Novikov A."/>
            <person name="Bonch-Osmolovskaya E.A."/>
            <person name="Toshchakov S.V."/>
            <person name="Kublanov I.V."/>
        </authorList>
    </citation>
    <scope>NUCLEOTIDE SEQUENCE [LARGE SCALE GENOMIC DNA]</scope>
    <source>
        <strain evidence="14 15">2918</strain>
    </source>
</reference>
<feature type="region of interest" description="Disordered" evidence="11">
    <location>
        <begin position="513"/>
        <end position="534"/>
    </location>
</feature>
<dbReference type="GO" id="GO:0004851">
    <property type="term" value="F:uroporphyrin-III C-methyltransferase activity"/>
    <property type="evidence" value="ECO:0007669"/>
    <property type="project" value="UniProtKB-EC"/>
</dbReference>
<evidence type="ECO:0000256" key="7">
    <source>
        <dbReference type="ARBA" id="ARBA00023244"/>
    </source>
</evidence>
<feature type="domain" description="Tetrapyrrole biosynthesis uroporphyrinogen III synthase" evidence="13">
    <location>
        <begin position="268"/>
        <end position="500"/>
    </location>
</feature>
<dbReference type="Pfam" id="PF02602">
    <property type="entry name" value="HEM4"/>
    <property type="match status" value="1"/>
</dbReference>
<keyword evidence="6" id="KW-0949">S-adenosyl-L-methionine</keyword>
<evidence type="ECO:0000256" key="5">
    <source>
        <dbReference type="ARBA" id="ARBA00022679"/>
    </source>
</evidence>
<dbReference type="InterPro" id="IPR014776">
    <property type="entry name" value="4pyrrole_Mease_sub2"/>
</dbReference>
<evidence type="ECO:0000256" key="10">
    <source>
        <dbReference type="RuleBase" id="RU003960"/>
    </source>
</evidence>
<evidence type="ECO:0000256" key="8">
    <source>
        <dbReference type="ARBA" id="ARBA00025705"/>
    </source>
</evidence>
<feature type="domain" description="Tetrapyrrole methylase" evidence="12">
    <location>
        <begin position="4"/>
        <end position="216"/>
    </location>
</feature>
<evidence type="ECO:0000256" key="9">
    <source>
        <dbReference type="ARBA" id="ARBA00060548"/>
    </source>
</evidence>
<evidence type="ECO:0000259" key="13">
    <source>
        <dbReference type="Pfam" id="PF02602"/>
    </source>
</evidence>
<dbReference type="GO" id="GO:0004852">
    <property type="term" value="F:uroporphyrinogen-III synthase activity"/>
    <property type="evidence" value="ECO:0007669"/>
    <property type="project" value="InterPro"/>
</dbReference>
<dbReference type="InterPro" id="IPR003043">
    <property type="entry name" value="Uropor_MeTrfase_CS"/>
</dbReference>
<dbReference type="EC" id="2.1.1.107" evidence="2"/>
<dbReference type="AlphaFoldDB" id="A0A7V9ACU8"/>
<gene>
    <name evidence="14" type="primary">cobA</name>
    <name evidence="14" type="ORF">H0921_14400</name>
</gene>
<dbReference type="CDD" id="cd06578">
    <property type="entry name" value="HemD"/>
    <property type="match status" value="1"/>
</dbReference>
<feature type="compositionally biased region" description="Basic and acidic residues" evidence="11">
    <location>
        <begin position="524"/>
        <end position="534"/>
    </location>
</feature>
<evidence type="ECO:0000313" key="14">
    <source>
        <dbReference type="EMBL" id="MBA2227348.1"/>
    </source>
</evidence>
<keyword evidence="7" id="KW-0627">Porphyrin biosynthesis</keyword>
<dbReference type="InterPro" id="IPR036108">
    <property type="entry name" value="4pyrrol_syn_uPrphyn_synt_sf"/>
</dbReference>
<dbReference type="PROSITE" id="PS00839">
    <property type="entry name" value="SUMT_1"/>
    <property type="match status" value="1"/>
</dbReference>
<accession>A0A7V9ACU8</accession>
<dbReference type="InterPro" id="IPR000878">
    <property type="entry name" value="4pyrrol_Mease"/>
</dbReference>
<proteinExistence type="inferred from homology"/>
<keyword evidence="4 10" id="KW-0489">Methyltransferase</keyword>
<organism evidence="14 15">
    <name type="scientific">Thermogemmata fonticola</name>
    <dbReference type="NCBI Taxonomy" id="2755323"/>
    <lineage>
        <taxon>Bacteria</taxon>
        <taxon>Pseudomonadati</taxon>
        <taxon>Planctomycetota</taxon>
        <taxon>Planctomycetia</taxon>
        <taxon>Gemmatales</taxon>
        <taxon>Gemmataceae</taxon>
        <taxon>Thermogemmata</taxon>
    </lineage>
</organism>
<dbReference type="EMBL" id="JACEFB010000013">
    <property type="protein sequence ID" value="MBA2227348.1"/>
    <property type="molecule type" value="Genomic_DNA"/>
</dbReference>
<dbReference type="SUPFAM" id="SSF53790">
    <property type="entry name" value="Tetrapyrrole methylase"/>
    <property type="match status" value="1"/>
</dbReference>
<evidence type="ECO:0000259" key="12">
    <source>
        <dbReference type="Pfam" id="PF00590"/>
    </source>
</evidence>
<dbReference type="GO" id="GO:0009236">
    <property type="term" value="P:cobalamin biosynthetic process"/>
    <property type="evidence" value="ECO:0007669"/>
    <property type="project" value="UniProtKB-KW"/>
</dbReference>
<evidence type="ECO:0000256" key="2">
    <source>
        <dbReference type="ARBA" id="ARBA00012162"/>
    </source>
</evidence>
<dbReference type="CDD" id="cd11642">
    <property type="entry name" value="SUMT"/>
    <property type="match status" value="1"/>
</dbReference>
<dbReference type="PANTHER" id="PTHR45790">
    <property type="entry name" value="SIROHEME SYNTHASE-RELATED"/>
    <property type="match status" value="1"/>
</dbReference>
<comment type="caution">
    <text evidence="14">The sequence shown here is derived from an EMBL/GenBank/DDBJ whole genome shotgun (WGS) entry which is preliminary data.</text>
</comment>
<dbReference type="FunFam" id="3.40.1010.10:FF:000001">
    <property type="entry name" value="Siroheme synthase"/>
    <property type="match status" value="1"/>
</dbReference>
<protein>
    <recommendedName>
        <fullName evidence="2">uroporphyrinogen-III C-methyltransferase</fullName>
        <ecNumber evidence="2">2.1.1.107</ecNumber>
    </recommendedName>
</protein>
<comment type="similarity">
    <text evidence="1 10">Belongs to the precorrin methyltransferase family.</text>
</comment>
<evidence type="ECO:0000256" key="6">
    <source>
        <dbReference type="ARBA" id="ARBA00022691"/>
    </source>
</evidence>
<dbReference type="Gene3D" id="3.40.50.10090">
    <property type="match status" value="2"/>
</dbReference>
<keyword evidence="15" id="KW-1185">Reference proteome</keyword>
<name>A0A7V9ACU8_9BACT</name>
<dbReference type="FunFam" id="3.30.950.10:FF:000001">
    <property type="entry name" value="Siroheme synthase"/>
    <property type="match status" value="1"/>
</dbReference>
<dbReference type="NCBIfam" id="TIGR01469">
    <property type="entry name" value="cobA_cysG_Cterm"/>
    <property type="match status" value="1"/>
</dbReference>
<dbReference type="InterPro" id="IPR003754">
    <property type="entry name" value="4pyrrol_synth_uPrphyn_synth"/>
</dbReference>
<dbReference type="SUPFAM" id="SSF69618">
    <property type="entry name" value="HemD-like"/>
    <property type="match status" value="1"/>
</dbReference>